<dbReference type="STRING" id="1003232.J8ZQ21"/>
<gene>
    <name evidence="3" type="ORF">EDEG_03718</name>
</gene>
<dbReference type="AlphaFoldDB" id="J8ZQ21"/>
<keyword evidence="4" id="KW-1185">Reference proteome</keyword>
<reference evidence="3 4" key="1">
    <citation type="submission" date="2011-08" db="EMBL/GenBank/DDBJ databases">
        <authorList>
            <person name="Liu Z.J."/>
            <person name="Shi F.L."/>
            <person name="Lu J.Q."/>
            <person name="Li M."/>
            <person name="Wang Z.L."/>
        </authorList>
    </citation>
    <scope>NUCLEOTIDE SEQUENCE [LARGE SCALE GENOMIC DNA]</scope>
    <source>
        <strain evidence="3 4">USNM 41457</strain>
    </source>
</reference>
<evidence type="ECO:0000313" key="3">
    <source>
        <dbReference type="EMBL" id="EJW01793.1"/>
    </source>
</evidence>
<accession>J8ZQ21</accession>
<evidence type="ECO:0000256" key="2">
    <source>
        <dbReference type="SAM" id="Phobius"/>
    </source>
</evidence>
<dbReference type="InParanoid" id="J8ZQ21"/>
<name>J8ZQ21_EDHAE</name>
<organism evidence="3 4">
    <name type="scientific">Edhazardia aedis (strain USNM 41457)</name>
    <name type="common">Microsporidian parasite</name>
    <dbReference type="NCBI Taxonomy" id="1003232"/>
    <lineage>
        <taxon>Eukaryota</taxon>
        <taxon>Fungi</taxon>
        <taxon>Fungi incertae sedis</taxon>
        <taxon>Microsporidia</taxon>
        <taxon>Edhazardia</taxon>
    </lineage>
</organism>
<dbReference type="HOGENOM" id="CLU_997563_0_0_1"/>
<dbReference type="Proteomes" id="UP000003163">
    <property type="component" value="Unassembled WGS sequence"/>
</dbReference>
<dbReference type="VEuPathDB" id="MicrosporidiaDB:EDEG_03718"/>
<feature type="region of interest" description="Disordered" evidence="1">
    <location>
        <begin position="59"/>
        <end position="141"/>
    </location>
</feature>
<proteinExistence type="predicted"/>
<keyword evidence="2" id="KW-0472">Membrane</keyword>
<sequence>MNLSKCISKFYQFSVVLFSVLSPFVGPILIKLICYFFFGKICNLQEFLSKSKLNELMNNKEKDKKKKEKKNKNKKKEKDKDKDKDKDQKKNNDKNKKSKDASRDGDNQSKNDEKNKNRKEKQNERKKGYQDQKNNKRTRYVDKFKNFKNKFTRNGKNKIKSGDKGGFKGRKSAFGRGKNVVHNFLKAAKVSVNLYSRVLRSVDQINYESFNNIENKEYVEKSRYDRINEELGLKNIEFIEEMWEPQLHNNITRLNLPLKNYVNPPYLVHHDFNAFMRLN</sequence>
<feature type="transmembrane region" description="Helical" evidence="2">
    <location>
        <begin position="12"/>
        <end position="38"/>
    </location>
</feature>
<feature type="compositionally biased region" description="Basic residues" evidence="1">
    <location>
        <begin position="63"/>
        <end position="75"/>
    </location>
</feature>
<feature type="compositionally biased region" description="Basic and acidic residues" evidence="1">
    <location>
        <begin position="76"/>
        <end position="141"/>
    </location>
</feature>
<keyword evidence="2" id="KW-0812">Transmembrane</keyword>
<evidence type="ECO:0000256" key="1">
    <source>
        <dbReference type="SAM" id="MobiDB-lite"/>
    </source>
</evidence>
<comment type="caution">
    <text evidence="3">The sequence shown here is derived from an EMBL/GenBank/DDBJ whole genome shotgun (WGS) entry which is preliminary data.</text>
</comment>
<dbReference type="EMBL" id="AFBI03000114">
    <property type="protein sequence ID" value="EJW01793.1"/>
    <property type="molecule type" value="Genomic_DNA"/>
</dbReference>
<reference evidence="4" key="2">
    <citation type="submission" date="2015-07" db="EMBL/GenBank/DDBJ databases">
        <title>Contrasting host-pathogen interactions and genome evolution in two generalist and specialist microsporidian pathogens of mosquitoes.</title>
        <authorList>
            <consortium name="The Broad Institute Genomics Platform"/>
            <consortium name="The Broad Institute Genome Sequencing Center for Infectious Disease"/>
            <person name="Cuomo C.A."/>
            <person name="Sanscrainte N.D."/>
            <person name="Goldberg J.M."/>
            <person name="Heiman D."/>
            <person name="Young S."/>
            <person name="Zeng Q."/>
            <person name="Becnel J.J."/>
            <person name="Birren B.W."/>
        </authorList>
    </citation>
    <scope>NUCLEOTIDE SEQUENCE [LARGE SCALE GENOMIC DNA]</scope>
    <source>
        <strain evidence="4">USNM 41457</strain>
    </source>
</reference>
<protein>
    <submittedName>
        <fullName evidence="3">Uncharacterized protein</fullName>
    </submittedName>
</protein>
<evidence type="ECO:0000313" key="4">
    <source>
        <dbReference type="Proteomes" id="UP000003163"/>
    </source>
</evidence>
<keyword evidence="2" id="KW-1133">Transmembrane helix</keyword>